<feature type="transmembrane region" description="Helical" evidence="2">
    <location>
        <begin position="482"/>
        <end position="501"/>
    </location>
</feature>
<dbReference type="InterPro" id="IPR004853">
    <property type="entry name" value="Sugar_P_trans_dom"/>
</dbReference>
<evidence type="ECO:0000259" key="3">
    <source>
        <dbReference type="Pfam" id="PF03151"/>
    </source>
</evidence>
<protein>
    <submittedName>
        <fullName evidence="4">Glucose-6-phosphate/phosphate translocator 2</fullName>
    </submittedName>
</protein>
<dbReference type="CDD" id="cd09272">
    <property type="entry name" value="RNase_HI_RT_Ty1"/>
    <property type="match status" value="1"/>
</dbReference>
<feature type="transmembrane region" description="Helical" evidence="2">
    <location>
        <begin position="429"/>
        <end position="451"/>
    </location>
</feature>
<comment type="caution">
    <text evidence="4">The sequence shown here is derived from an EMBL/GenBank/DDBJ whole genome shotgun (WGS) entry which is preliminary data.</text>
</comment>
<feature type="transmembrane region" description="Helical" evidence="2">
    <location>
        <begin position="395"/>
        <end position="417"/>
    </location>
</feature>
<sequence length="558" mass="61944">MQSLHPIFEPTFVFKAHSGTNTCKNRPLCSHCNILGHTKDKRYKLIRYPPGYNSKNWSSSNSSRGKGSQVVHTNYMLQTASSLDIPTTSINTTMQEPSSSDWEGLASSRTLLAADSQQDKFSARALPAIFLGYPPGVKGTFFPRVVHDMVDASHVHEIEQDGSVSIPQPSPGPTDSNDDASPGPTELNDDASLHIYHDSQSPFEHSLFTRGPDIVHTVLLLSQFVSSPRLPHMTALKHLLAYIKSSLDLGLFFPKQAVVSRSSCEVEYRAMDMSTCELVWLVSLLSSFHVVIDYARLYCDNQVAISLGTNQVFHERTKHIEVDCHFVRDMVKSQKSNLSVSKPLHISSIESIEKGKKPVFQCEAYEADKSQPIEAAAVEVKSEAAKRKVLNAYPYSWLTSTLSLACGSLMMLISWATRIDETPKTDFEFWKTLFPVVVAHTIGHVAQLFFLGDTFPPSVYLSLVPIIDGCALAAVTELDFNITGFMRAMISNLAFVFRNIFSKKGMKGKSVSGMNYYACLSLMSLLILVPFSVAIEGPQVWVAVWQKVLSEIGPQFVW</sequence>
<accession>A0A6A3CYJ7</accession>
<evidence type="ECO:0000256" key="2">
    <source>
        <dbReference type="SAM" id="Phobius"/>
    </source>
</evidence>
<dbReference type="PANTHER" id="PTHR11439">
    <property type="entry name" value="GAG-POL-RELATED RETROTRANSPOSON"/>
    <property type="match status" value="1"/>
</dbReference>
<proteinExistence type="predicted"/>
<evidence type="ECO:0000256" key="1">
    <source>
        <dbReference type="SAM" id="MobiDB-lite"/>
    </source>
</evidence>
<keyword evidence="5" id="KW-1185">Reference proteome</keyword>
<evidence type="ECO:0000313" key="4">
    <source>
        <dbReference type="EMBL" id="KAE8732169.1"/>
    </source>
</evidence>
<keyword evidence="2" id="KW-0472">Membrane</keyword>
<evidence type="ECO:0000313" key="5">
    <source>
        <dbReference type="Proteomes" id="UP000436088"/>
    </source>
</evidence>
<feature type="transmembrane region" description="Helical" evidence="2">
    <location>
        <begin position="513"/>
        <end position="535"/>
    </location>
</feature>
<gene>
    <name evidence="4" type="ORF">F3Y22_tig00002237pilonHSYRG00616</name>
</gene>
<keyword evidence="2" id="KW-0812">Transmembrane</keyword>
<feature type="region of interest" description="Disordered" evidence="1">
    <location>
        <begin position="159"/>
        <end position="190"/>
    </location>
</feature>
<feature type="domain" description="Sugar phosphate transporter" evidence="3">
    <location>
        <begin position="386"/>
        <end position="447"/>
    </location>
</feature>
<keyword evidence="2" id="KW-1133">Transmembrane helix</keyword>
<name>A0A6A3CYJ7_HIBSY</name>
<reference evidence="4" key="1">
    <citation type="submission" date="2019-09" db="EMBL/GenBank/DDBJ databases">
        <title>Draft genome information of white flower Hibiscus syriacus.</title>
        <authorList>
            <person name="Kim Y.-M."/>
        </authorList>
    </citation>
    <scope>NUCLEOTIDE SEQUENCE [LARGE SCALE GENOMIC DNA]</scope>
    <source>
        <strain evidence="4">YM2019G1</strain>
    </source>
</reference>
<dbReference type="EMBL" id="VEPZ02000167">
    <property type="protein sequence ID" value="KAE8732169.1"/>
    <property type="molecule type" value="Genomic_DNA"/>
</dbReference>
<organism evidence="4 5">
    <name type="scientific">Hibiscus syriacus</name>
    <name type="common">Rose of Sharon</name>
    <dbReference type="NCBI Taxonomy" id="106335"/>
    <lineage>
        <taxon>Eukaryota</taxon>
        <taxon>Viridiplantae</taxon>
        <taxon>Streptophyta</taxon>
        <taxon>Embryophyta</taxon>
        <taxon>Tracheophyta</taxon>
        <taxon>Spermatophyta</taxon>
        <taxon>Magnoliopsida</taxon>
        <taxon>eudicotyledons</taxon>
        <taxon>Gunneridae</taxon>
        <taxon>Pentapetalae</taxon>
        <taxon>rosids</taxon>
        <taxon>malvids</taxon>
        <taxon>Malvales</taxon>
        <taxon>Malvaceae</taxon>
        <taxon>Malvoideae</taxon>
        <taxon>Hibiscus</taxon>
    </lineage>
</organism>
<dbReference type="Pfam" id="PF03151">
    <property type="entry name" value="TPT"/>
    <property type="match status" value="2"/>
</dbReference>
<feature type="domain" description="Sugar phosphate transporter" evidence="3">
    <location>
        <begin position="448"/>
        <end position="547"/>
    </location>
</feature>
<dbReference type="Proteomes" id="UP000436088">
    <property type="component" value="Unassembled WGS sequence"/>
</dbReference>
<dbReference type="AlphaFoldDB" id="A0A6A3CYJ7"/>
<dbReference type="PANTHER" id="PTHR11439:SF470">
    <property type="entry name" value="CYSTEINE-RICH RLK (RECEPTOR-LIKE PROTEIN KINASE) 8"/>
    <property type="match status" value="1"/>
</dbReference>